<feature type="domain" description="N-acetyltransferase" evidence="1">
    <location>
        <begin position="20"/>
        <end position="169"/>
    </location>
</feature>
<dbReference type="InterPro" id="IPR000182">
    <property type="entry name" value="GNAT_dom"/>
</dbReference>
<accession>A0A1F5LSM6</accession>
<dbReference type="GO" id="GO:0016747">
    <property type="term" value="F:acyltransferase activity, transferring groups other than amino-acyl groups"/>
    <property type="evidence" value="ECO:0007669"/>
    <property type="project" value="InterPro"/>
</dbReference>
<dbReference type="PANTHER" id="PTHR43792">
    <property type="entry name" value="GNAT FAMILY, PUTATIVE (AFU_ORTHOLOGUE AFUA_3G00765)-RELATED-RELATED"/>
    <property type="match status" value="1"/>
</dbReference>
<evidence type="ECO:0000313" key="2">
    <source>
        <dbReference type="EMBL" id="OGE56212.1"/>
    </source>
</evidence>
<dbReference type="InterPro" id="IPR016181">
    <property type="entry name" value="Acyl_CoA_acyltransferase"/>
</dbReference>
<name>A0A1F5LSM6_PENAI</name>
<comment type="caution">
    <text evidence="2">The sequence shown here is derived from an EMBL/GenBank/DDBJ whole genome shotgun (WGS) entry which is preliminary data.</text>
</comment>
<sequence length="204" mass="21972">MPATPEPAPFPPNFTIKTARLQISPFNCTDTTHCNFLVKLWNTEDFITSCGKTSIDTPEKASSFIQRRVLADYARNGYGMFLVSRQSEDDTQIHIGVVSLMKGAPPGPHYLAPDVGYTILPQESGKGYATEAAKGLLEYARAELGVDAVFGFCAADDKRSCRVLEKIGLEARGVKALSVFGGKESAVYALAGMSGDLGVYGLHD</sequence>
<dbReference type="OrthoDB" id="630895at2759"/>
<gene>
    <name evidence="2" type="ORF">PENARI_c003G09405</name>
</gene>
<dbReference type="GeneID" id="34573395"/>
<reference evidence="2 3" key="1">
    <citation type="journal article" date="2016" name="Sci. Rep.">
        <title>Penicillium arizonense, a new, genome sequenced fungal species, reveals a high chemical diversity in secreted metabolites.</title>
        <authorList>
            <person name="Grijseels S."/>
            <person name="Nielsen J.C."/>
            <person name="Randelovic M."/>
            <person name="Nielsen J."/>
            <person name="Nielsen K.F."/>
            <person name="Workman M."/>
            <person name="Frisvad J.C."/>
        </authorList>
    </citation>
    <scope>NUCLEOTIDE SEQUENCE [LARGE SCALE GENOMIC DNA]</scope>
    <source>
        <strain evidence="2 3">CBS 141311</strain>
    </source>
</reference>
<dbReference type="AlphaFoldDB" id="A0A1F5LSM6"/>
<organism evidence="2 3">
    <name type="scientific">Penicillium arizonense</name>
    <dbReference type="NCBI Taxonomy" id="1835702"/>
    <lineage>
        <taxon>Eukaryota</taxon>
        <taxon>Fungi</taxon>
        <taxon>Dikarya</taxon>
        <taxon>Ascomycota</taxon>
        <taxon>Pezizomycotina</taxon>
        <taxon>Eurotiomycetes</taxon>
        <taxon>Eurotiomycetidae</taxon>
        <taxon>Eurotiales</taxon>
        <taxon>Aspergillaceae</taxon>
        <taxon>Penicillium</taxon>
    </lineage>
</organism>
<keyword evidence="3" id="KW-1185">Reference proteome</keyword>
<dbReference type="PANTHER" id="PTHR43792:SF16">
    <property type="entry name" value="N-ACETYLTRANSFERASE DOMAIN-CONTAINING PROTEIN"/>
    <property type="match status" value="1"/>
</dbReference>
<dbReference type="Pfam" id="PF13302">
    <property type="entry name" value="Acetyltransf_3"/>
    <property type="match status" value="1"/>
</dbReference>
<protein>
    <recommendedName>
        <fullName evidence="1">N-acetyltransferase domain-containing protein</fullName>
    </recommendedName>
</protein>
<dbReference type="RefSeq" id="XP_022491640.1">
    <property type="nucleotide sequence ID" value="XM_022628661.1"/>
</dbReference>
<dbReference type="SUPFAM" id="SSF55729">
    <property type="entry name" value="Acyl-CoA N-acyltransferases (Nat)"/>
    <property type="match status" value="1"/>
</dbReference>
<dbReference type="Proteomes" id="UP000177622">
    <property type="component" value="Unassembled WGS sequence"/>
</dbReference>
<dbReference type="Gene3D" id="3.40.630.30">
    <property type="match status" value="1"/>
</dbReference>
<evidence type="ECO:0000313" key="3">
    <source>
        <dbReference type="Proteomes" id="UP000177622"/>
    </source>
</evidence>
<dbReference type="EMBL" id="LXJU01000003">
    <property type="protein sequence ID" value="OGE56212.1"/>
    <property type="molecule type" value="Genomic_DNA"/>
</dbReference>
<evidence type="ECO:0000259" key="1">
    <source>
        <dbReference type="Pfam" id="PF13302"/>
    </source>
</evidence>
<proteinExistence type="predicted"/>
<dbReference type="InterPro" id="IPR051531">
    <property type="entry name" value="N-acetyltransferase"/>
</dbReference>